<evidence type="ECO:0000256" key="7">
    <source>
        <dbReference type="ARBA" id="ARBA00023316"/>
    </source>
</evidence>
<sequence>MIYSRALLPGIALAAAAGTASAQGSGCTEENGNWYCSQVDAISYSNFGTAGQYQQVTYMGSGGQCDFQPASYGGGMAPFDEEVSWHFRGPIQLKQFAFYSLGSDSSSSKTKRHQHPPRSQHFGRYAHRHFHPHKQVIPADVAEKAKRDDGSNWTSWMKLWTGGSSSTGSDTEPVGGNDATPSGSGDGSGPSSNDGYSSRTWTETETVIDTVWVTATIDGQVQSWPKTYPGSGATSGFATSVISSAPSDTAAATSGLTTSVISSAASDTGAASSAFTTSTIPSSSQATSVPATSVTSTAPFSTSSSEDTSDGGYSSSSTPLVPTTPSSSATSSAEATSSTTPNNLPSTSTTSSSYPTSPSSSATSSEEVTTSTTSDNLTSTSTTSSSYPTMPSSSPSTLSSSNPTAPSTSTTTTSEIFSTSSTPSFPSSSSAPISSLSTSEPSIPTSSDSTTSSAATSTSSPSTGGGGGSGSWIRQAYYDAESGTASGLVFLNNFGGTGSGVFDYTWGNSLSYSNADATSGASGPTTLADTLVGDNQEFILMTDNPCTSENEAGCDYYRPGSVAYHGFGGASKLFLAEFQMPLSGKTGFNADMPATWMLNAQIPRTQQYGNCSCWTSGCGEFDILEVLNSGNTKCKSTWHGAHSLGDSNWFARPVDKTIKVAVILDGATSTGTASIVILDDGVSFDDSVDAASVSGWVSSLTSSESIETALPSK</sequence>
<dbReference type="GO" id="GO:0009277">
    <property type="term" value="C:fungal-type cell wall"/>
    <property type="evidence" value="ECO:0007669"/>
    <property type="project" value="TreeGrafter"/>
</dbReference>
<dbReference type="Pfam" id="PF10287">
    <property type="entry name" value="YJL171C_Tos1_C"/>
    <property type="match status" value="1"/>
</dbReference>
<dbReference type="InterPro" id="IPR018805">
    <property type="entry name" value="YJL171C/Tos1_C"/>
</dbReference>
<evidence type="ECO:0000256" key="2">
    <source>
        <dbReference type="ARBA" id="ARBA00006055"/>
    </source>
</evidence>
<feature type="compositionally biased region" description="Low complexity" evidence="8">
    <location>
        <begin position="161"/>
        <end position="171"/>
    </location>
</feature>
<feature type="region of interest" description="Disordered" evidence="8">
    <location>
        <begin position="274"/>
        <end position="469"/>
    </location>
</feature>
<dbReference type="RefSeq" id="XP_016237243.1">
    <property type="nucleotide sequence ID" value="XM_016378566.1"/>
</dbReference>
<dbReference type="VEuPathDB" id="FungiDB:PV08_04218"/>
<reference evidence="12 13" key="1">
    <citation type="submission" date="2015-01" db="EMBL/GenBank/DDBJ databases">
        <title>The Genome Sequence of Exophiala spinifera CBS89968.</title>
        <authorList>
            <consortium name="The Broad Institute Genomics Platform"/>
            <person name="Cuomo C."/>
            <person name="de Hoog S."/>
            <person name="Gorbushina A."/>
            <person name="Stielow B."/>
            <person name="Teixiera M."/>
            <person name="Abouelleil A."/>
            <person name="Chapman S.B."/>
            <person name="Priest M."/>
            <person name="Young S.K."/>
            <person name="Wortman J."/>
            <person name="Nusbaum C."/>
            <person name="Birren B."/>
        </authorList>
    </citation>
    <scope>NUCLEOTIDE SEQUENCE [LARGE SCALE GENOMIC DNA]</scope>
    <source>
        <strain evidence="12 13">CBS 89968</strain>
    </source>
</reference>
<keyword evidence="6" id="KW-0326">Glycosidase</keyword>
<evidence type="ECO:0000259" key="10">
    <source>
        <dbReference type="Pfam" id="PF10287"/>
    </source>
</evidence>
<evidence type="ECO:0000313" key="13">
    <source>
        <dbReference type="Proteomes" id="UP000053328"/>
    </source>
</evidence>
<dbReference type="GO" id="GO:0071555">
    <property type="term" value="P:cell wall organization"/>
    <property type="evidence" value="ECO:0007669"/>
    <property type="project" value="UniProtKB-KW"/>
</dbReference>
<dbReference type="OrthoDB" id="118256at2759"/>
<evidence type="ECO:0000256" key="9">
    <source>
        <dbReference type="SAM" id="SignalP"/>
    </source>
</evidence>
<keyword evidence="7" id="KW-0961">Cell wall biogenesis/degradation</keyword>
<dbReference type="PANTHER" id="PTHR31737:SF2">
    <property type="entry name" value="PROTEIN TOS1"/>
    <property type="match status" value="1"/>
</dbReference>
<keyword evidence="13" id="KW-1185">Reference proteome</keyword>
<feature type="chain" id="PRO_5002248259" description="glucan endo-1,3-beta-D-glucosidase" evidence="9">
    <location>
        <begin position="23"/>
        <end position="713"/>
    </location>
</feature>
<dbReference type="Gene3D" id="2.60.120.200">
    <property type="match status" value="1"/>
</dbReference>
<feature type="region of interest" description="Disordered" evidence="8">
    <location>
        <begin position="156"/>
        <end position="200"/>
    </location>
</feature>
<evidence type="ECO:0000256" key="8">
    <source>
        <dbReference type="SAM" id="MobiDB-lite"/>
    </source>
</evidence>
<name>A0A0D1ZWI6_9EURO</name>
<comment type="similarity">
    <text evidence="2">Belongs to the PGA52 family.</text>
</comment>
<comment type="catalytic activity">
    <reaction evidence="1">
        <text>Hydrolysis of (1-&gt;3)-beta-D-glucosidic linkages in (1-&gt;3)-beta-D-glucans.</text>
        <dbReference type="EC" id="3.2.1.39"/>
    </reaction>
</comment>
<keyword evidence="4 9" id="KW-0732">Signal</keyword>
<dbReference type="EC" id="3.2.1.39" evidence="3"/>
<dbReference type="HOGENOM" id="CLU_030276_0_0_1"/>
<protein>
    <recommendedName>
        <fullName evidence="3">glucan endo-1,3-beta-D-glucosidase</fullName>
        <ecNumber evidence="3">3.2.1.39</ecNumber>
    </recommendedName>
</protein>
<dbReference type="GeneID" id="27331301"/>
<evidence type="ECO:0000256" key="4">
    <source>
        <dbReference type="ARBA" id="ARBA00022729"/>
    </source>
</evidence>
<dbReference type="PANTHER" id="PTHR31737">
    <property type="entry name" value="PROTEIN TOS1"/>
    <property type="match status" value="1"/>
</dbReference>
<dbReference type="Pfam" id="PF10290">
    <property type="entry name" value="YJL171C_Tos1_N"/>
    <property type="match status" value="1"/>
</dbReference>
<keyword evidence="5" id="KW-0378">Hydrolase</keyword>
<dbReference type="EMBL" id="KN847494">
    <property type="protein sequence ID" value="KIW17027.1"/>
    <property type="molecule type" value="Genomic_DNA"/>
</dbReference>
<dbReference type="GO" id="GO:0042973">
    <property type="term" value="F:glucan endo-1,3-beta-D-glucosidase activity"/>
    <property type="evidence" value="ECO:0007669"/>
    <property type="project" value="UniProtKB-EC"/>
</dbReference>
<accession>A0A0D1ZWI6</accession>
<evidence type="ECO:0000256" key="3">
    <source>
        <dbReference type="ARBA" id="ARBA00012780"/>
    </source>
</evidence>
<feature type="signal peptide" evidence="9">
    <location>
        <begin position="1"/>
        <end position="22"/>
    </location>
</feature>
<dbReference type="Proteomes" id="UP000053328">
    <property type="component" value="Unassembled WGS sequence"/>
</dbReference>
<feature type="compositionally biased region" description="Low complexity" evidence="8">
    <location>
        <begin position="274"/>
        <end position="462"/>
    </location>
</feature>
<evidence type="ECO:0000256" key="1">
    <source>
        <dbReference type="ARBA" id="ARBA00000382"/>
    </source>
</evidence>
<proteinExistence type="inferred from homology"/>
<evidence type="ECO:0000259" key="11">
    <source>
        <dbReference type="Pfam" id="PF10290"/>
    </source>
</evidence>
<dbReference type="AlphaFoldDB" id="A0A0D1ZWI6"/>
<feature type="compositionally biased region" description="Low complexity" evidence="8">
    <location>
        <begin position="189"/>
        <end position="198"/>
    </location>
</feature>
<dbReference type="InterPro" id="IPR018807">
    <property type="entry name" value="YJL171C/Tos1_N"/>
</dbReference>
<organism evidence="12 13">
    <name type="scientific">Exophiala spinifera</name>
    <dbReference type="NCBI Taxonomy" id="91928"/>
    <lineage>
        <taxon>Eukaryota</taxon>
        <taxon>Fungi</taxon>
        <taxon>Dikarya</taxon>
        <taxon>Ascomycota</taxon>
        <taxon>Pezizomycotina</taxon>
        <taxon>Eurotiomycetes</taxon>
        <taxon>Chaetothyriomycetidae</taxon>
        <taxon>Chaetothyriales</taxon>
        <taxon>Herpotrichiellaceae</taxon>
        <taxon>Exophiala</taxon>
    </lineage>
</organism>
<evidence type="ECO:0000256" key="5">
    <source>
        <dbReference type="ARBA" id="ARBA00022801"/>
    </source>
</evidence>
<gene>
    <name evidence="12" type="ORF">PV08_04218</name>
</gene>
<feature type="domain" description="Cell wall protein YJL171C/Tos1 C-terminal" evidence="10">
    <location>
        <begin position="470"/>
        <end position="696"/>
    </location>
</feature>
<dbReference type="STRING" id="91928.A0A0D1ZWI6"/>
<feature type="domain" description="Cell wall protein YJL171C/Tos1 N-terminal" evidence="11">
    <location>
        <begin position="40"/>
        <end position="100"/>
    </location>
</feature>
<evidence type="ECO:0000313" key="12">
    <source>
        <dbReference type="EMBL" id="KIW17027.1"/>
    </source>
</evidence>
<evidence type="ECO:0000256" key="6">
    <source>
        <dbReference type="ARBA" id="ARBA00023295"/>
    </source>
</evidence>